<feature type="compositionally biased region" description="Low complexity" evidence="1">
    <location>
        <begin position="33"/>
        <end position="43"/>
    </location>
</feature>
<accession>A0ABP0JYP6</accession>
<sequence length="163" mass="17559">MRSSWSHDSQQSKARLPPLSRSPVPGDVPACKSSSVLSASGVLARRRPEPHRLDPLQGLSSSASFEVTPSVASNADADALKAKAKAKVLDGKALAEELAGKPEVQRESVDERVQKKAKAVASLQKLFFEELRDSGDRNAAAATALRRLVEERPEEYNLTVTCP</sequence>
<evidence type="ECO:0000256" key="1">
    <source>
        <dbReference type="SAM" id="MobiDB-lite"/>
    </source>
</evidence>
<feature type="region of interest" description="Disordered" evidence="1">
    <location>
        <begin position="1"/>
        <end position="63"/>
    </location>
</feature>
<name>A0ABP0JYP6_9DINO</name>
<protein>
    <submittedName>
        <fullName evidence="2">Uncharacterized protein</fullName>
    </submittedName>
</protein>
<evidence type="ECO:0000313" key="3">
    <source>
        <dbReference type="Proteomes" id="UP001642484"/>
    </source>
</evidence>
<dbReference type="EMBL" id="CAXAMN010006792">
    <property type="protein sequence ID" value="CAK9019218.1"/>
    <property type="molecule type" value="Genomic_DNA"/>
</dbReference>
<organism evidence="2 3">
    <name type="scientific">Durusdinium trenchii</name>
    <dbReference type="NCBI Taxonomy" id="1381693"/>
    <lineage>
        <taxon>Eukaryota</taxon>
        <taxon>Sar</taxon>
        <taxon>Alveolata</taxon>
        <taxon>Dinophyceae</taxon>
        <taxon>Suessiales</taxon>
        <taxon>Symbiodiniaceae</taxon>
        <taxon>Durusdinium</taxon>
    </lineage>
</organism>
<feature type="compositionally biased region" description="Polar residues" evidence="1">
    <location>
        <begin position="1"/>
        <end position="13"/>
    </location>
</feature>
<comment type="caution">
    <text evidence="2">The sequence shown here is derived from an EMBL/GenBank/DDBJ whole genome shotgun (WGS) entry which is preliminary data.</text>
</comment>
<keyword evidence="3" id="KW-1185">Reference proteome</keyword>
<proteinExistence type="predicted"/>
<gene>
    <name evidence="2" type="ORF">CCMP2556_LOCUS13581</name>
</gene>
<dbReference type="Proteomes" id="UP001642484">
    <property type="component" value="Unassembled WGS sequence"/>
</dbReference>
<reference evidence="2 3" key="1">
    <citation type="submission" date="2024-02" db="EMBL/GenBank/DDBJ databases">
        <authorList>
            <person name="Chen Y."/>
            <person name="Shah S."/>
            <person name="Dougan E. K."/>
            <person name="Thang M."/>
            <person name="Chan C."/>
        </authorList>
    </citation>
    <scope>NUCLEOTIDE SEQUENCE [LARGE SCALE GENOMIC DNA]</scope>
</reference>
<evidence type="ECO:0000313" key="2">
    <source>
        <dbReference type="EMBL" id="CAK9019218.1"/>
    </source>
</evidence>